<organism evidence="1 2">
    <name type="scientific">Desulfofundulus kuznetsovii (strain DSM 6115 / VKM B-1805 / 17)</name>
    <name type="common">Desulfotomaculum kuznetsovii</name>
    <dbReference type="NCBI Taxonomy" id="760568"/>
    <lineage>
        <taxon>Bacteria</taxon>
        <taxon>Bacillati</taxon>
        <taxon>Bacillota</taxon>
        <taxon>Clostridia</taxon>
        <taxon>Eubacteriales</taxon>
        <taxon>Peptococcaceae</taxon>
        <taxon>Desulfofundulus</taxon>
    </lineage>
</organism>
<name>A0AAU8PXB2_DESK7</name>
<sequence>MSLLTEKEILNNAIKLAIDMEQKRQSKYAFLARNARDEKLKELFGHFAVASRRRVAMLKKEMKELNIR</sequence>
<dbReference type="EMBL" id="CP002770">
    <property type="protein sequence ID" value="AEG15819.1"/>
    <property type="molecule type" value="Genomic_DNA"/>
</dbReference>
<proteinExistence type="predicted"/>
<dbReference type="InterPro" id="IPR012347">
    <property type="entry name" value="Ferritin-like"/>
</dbReference>
<evidence type="ECO:0000313" key="2">
    <source>
        <dbReference type="Proteomes" id="UP000009229"/>
    </source>
</evidence>
<dbReference type="AlphaFoldDB" id="A0AAU8PXB2"/>
<evidence type="ECO:0000313" key="1">
    <source>
        <dbReference type="EMBL" id="AEG15819.1"/>
    </source>
</evidence>
<protein>
    <recommendedName>
        <fullName evidence="3">Rubrerythrin diiron-binding domain-containing protein</fullName>
    </recommendedName>
</protein>
<dbReference type="KEGG" id="dku:Desku_2283"/>
<dbReference type="Proteomes" id="UP000009229">
    <property type="component" value="Chromosome"/>
</dbReference>
<evidence type="ECO:0008006" key="3">
    <source>
        <dbReference type="Google" id="ProtNLM"/>
    </source>
</evidence>
<keyword evidence="2" id="KW-1185">Reference proteome</keyword>
<reference evidence="2" key="1">
    <citation type="submission" date="2011-05" db="EMBL/GenBank/DDBJ databases">
        <title>Complete sequence of Desulfotomaculum kuznetsovii DSM 6115.</title>
        <authorList>
            <person name="Lucas S."/>
            <person name="Han J."/>
            <person name="Lapidus A."/>
            <person name="Cheng J.-F."/>
            <person name="Goodwin L."/>
            <person name="Pitluck S."/>
            <person name="Peters L."/>
            <person name="Mikhailova N."/>
            <person name="Lu M."/>
            <person name="Saunders E."/>
            <person name="Han C."/>
            <person name="Tapia R."/>
            <person name="Land M."/>
            <person name="Hauser L."/>
            <person name="Kyrpides N."/>
            <person name="Ivanova N."/>
            <person name="Pagani I."/>
            <person name="Nazina T."/>
            <person name="Ivanova A."/>
            <person name="Parshina S."/>
            <person name="Kuever J."/>
            <person name="Muyzer G."/>
            <person name="Plugge C."/>
            <person name="Stams A."/>
            <person name="Woyke T."/>
        </authorList>
    </citation>
    <scope>NUCLEOTIDE SEQUENCE [LARGE SCALE GENOMIC DNA]</scope>
    <source>
        <strain evidence="2">DSM 6115 / VKM B-1805 / 17</strain>
    </source>
</reference>
<dbReference type="InterPro" id="IPR009078">
    <property type="entry name" value="Ferritin-like_SF"/>
</dbReference>
<dbReference type="SUPFAM" id="SSF47240">
    <property type="entry name" value="Ferritin-like"/>
    <property type="match status" value="1"/>
</dbReference>
<accession>A0AAU8PXB2</accession>
<gene>
    <name evidence="1" type="ordered locus">Desku_2283</name>
</gene>
<dbReference type="RefSeq" id="WP_013823333.1">
    <property type="nucleotide sequence ID" value="NC_015573.1"/>
</dbReference>
<dbReference type="Gene3D" id="1.20.1260.10">
    <property type="match status" value="1"/>
</dbReference>